<name>A0ABU2N9G7_9PSEU</name>
<accession>A0ABU2N9G7</accession>
<gene>
    <name evidence="3" type="ORF">RM445_10410</name>
</gene>
<reference evidence="4" key="1">
    <citation type="submission" date="2023-07" db="EMBL/GenBank/DDBJ databases">
        <title>30 novel species of actinomycetes from the DSMZ collection.</title>
        <authorList>
            <person name="Nouioui I."/>
        </authorList>
    </citation>
    <scope>NUCLEOTIDE SEQUENCE [LARGE SCALE GENOMIC DNA]</scope>
    <source>
        <strain evidence="4">DSM 45834</strain>
    </source>
</reference>
<dbReference type="Proteomes" id="UP001183202">
    <property type="component" value="Unassembled WGS sequence"/>
</dbReference>
<proteinExistence type="predicted"/>
<dbReference type="PROSITE" id="PS51762">
    <property type="entry name" value="GH16_2"/>
    <property type="match status" value="1"/>
</dbReference>
<organism evidence="3 4">
    <name type="scientific">Pseudonocardia charpentierae</name>
    <dbReference type="NCBI Taxonomy" id="3075545"/>
    <lineage>
        <taxon>Bacteria</taxon>
        <taxon>Bacillati</taxon>
        <taxon>Actinomycetota</taxon>
        <taxon>Actinomycetes</taxon>
        <taxon>Pseudonocardiales</taxon>
        <taxon>Pseudonocardiaceae</taxon>
        <taxon>Pseudonocardia</taxon>
    </lineage>
</organism>
<dbReference type="Gene3D" id="2.60.120.200">
    <property type="match status" value="1"/>
</dbReference>
<feature type="compositionally biased region" description="Low complexity" evidence="1">
    <location>
        <begin position="102"/>
        <end position="193"/>
    </location>
</feature>
<dbReference type="InterPro" id="IPR013320">
    <property type="entry name" value="ConA-like_dom_sf"/>
</dbReference>
<dbReference type="CDD" id="cd00413">
    <property type="entry name" value="Glyco_hydrolase_16"/>
    <property type="match status" value="1"/>
</dbReference>
<evidence type="ECO:0000259" key="2">
    <source>
        <dbReference type="PROSITE" id="PS51762"/>
    </source>
</evidence>
<evidence type="ECO:0000256" key="1">
    <source>
        <dbReference type="SAM" id="MobiDB-lite"/>
    </source>
</evidence>
<keyword evidence="4" id="KW-1185">Reference proteome</keyword>
<evidence type="ECO:0000313" key="3">
    <source>
        <dbReference type="EMBL" id="MDT0349934.1"/>
    </source>
</evidence>
<feature type="compositionally biased region" description="Polar residues" evidence="1">
    <location>
        <begin position="489"/>
        <end position="512"/>
    </location>
</feature>
<feature type="domain" description="GH16" evidence="2">
    <location>
        <begin position="207"/>
        <end position="452"/>
    </location>
</feature>
<feature type="compositionally biased region" description="Pro residues" evidence="1">
    <location>
        <begin position="215"/>
        <end position="236"/>
    </location>
</feature>
<comment type="caution">
    <text evidence="3">The sequence shown here is derived from an EMBL/GenBank/DDBJ whole genome shotgun (WGS) entry which is preliminary data.</text>
</comment>
<feature type="region of interest" description="Disordered" evidence="1">
    <location>
        <begin position="95"/>
        <end position="240"/>
    </location>
</feature>
<dbReference type="RefSeq" id="WP_311555962.1">
    <property type="nucleotide sequence ID" value="NZ_JAVREJ010000005.1"/>
</dbReference>
<evidence type="ECO:0000313" key="4">
    <source>
        <dbReference type="Proteomes" id="UP001183202"/>
    </source>
</evidence>
<dbReference type="SUPFAM" id="SSF49899">
    <property type="entry name" value="Concanavalin A-like lectins/glucanases"/>
    <property type="match status" value="1"/>
</dbReference>
<feature type="region of interest" description="Disordered" evidence="1">
    <location>
        <begin position="477"/>
        <end position="554"/>
    </location>
</feature>
<sequence>MVGGLEALRRVAAVGLLALGSVVPHNGPFLTAPPDVTPVADTSLACLLTVGTATTDPALATSAARAIAVGYAATDCMPDEQLLAAAEARAAIPMDTGTPTESATGGVLAGTSSGSTSVATTSSSATVTPTPSPSATTTATATAADATVAASSTDTATATGTVGADDSSSSGDDDSSSGSSSSGSSSSGSSSSGSSGGDFDSDDTVDPSTSVDPNPIDPNPVDPAPVDPAPVDPNPIDPTTAAGALAWGAAAGVEDFDGTLSNWGVYDGAGHAGKGRRSPAAVNASGGILTITGDPDGTTGGMAWKLGRAKYGRWEARVKAPAADPSYHAVMLLWPDAENWPVGGEVDFMEISDPARQKTDFFLHYGQDSRQLRGEKVIDATQWHNWAVEWSPTKITAYVDGTEWFSTTQVDAFPPGSMHLTLQLDWFPKGGAAATPSQMLVDWVRYYPIEGTGPSDLIQNSSDVAANAGVALSSIAGTGTGETLTGDTVQSGPTDAATGNDSSDPTPTTVANARTTAITAPAEPTAVSSSEAAAGSALPVTVTNSSTTSPTDEG</sequence>
<protein>
    <submittedName>
        <fullName evidence="3">Family 16 glycosylhydrolase</fullName>
    </submittedName>
</protein>
<dbReference type="InterPro" id="IPR000757">
    <property type="entry name" value="Beta-glucanase-like"/>
</dbReference>
<dbReference type="EMBL" id="JAVREJ010000005">
    <property type="protein sequence ID" value="MDT0349934.1"/>
    <property type="molecule type" value="Genomic_DNA"/>
</dbReference>
<dbReference type="Pfam" id="PF00722">
    <property type="entry name" value="Glyco_hydro_16"/>
    <property type="match status" value="1"/>
</dbReference>
<feature type="compositionally biased region" description="Low complexity" evidence="1">
    <location>
        <begin position="513"/>
        <end position="554"/>
    </location>
</feature>